<keyword evidence="5" id="KW-0812">Transmembrane</keyword>
<dbReference type="InterPro" id="IPR003660">
    <property type="entry name" value="HAMP_dom"/>
</dbReference>
<keyword evidence="3" id="KW-0807">Transducer</keyword>
<keyword evidence="4" id="KW-0175">Coiled coil</keyword>
<keyword evidence="5" id="KW-1133">Transmembrane helix</keyword>
<reference evidence="8 9" key="1">
    <citation type="submission" date="2022-12" db="EMBL/GenBank/DDBJ databases">
        <title>Polyphasic characterization of Geotalea uranireducens NIT-SL11 newly isolated from a complex of sewage sludge and microbially reduced graphene oxide.</title>
        <authorList>
            <person name="Xie L."/>
            <person name="Yoshida N."/>
            <person name="Meng L."/>
        </authorList>
    </citation>
    <scope>NUCLEOTIDE SEQUENCE [LARGE SCALE GENOMIC DNA]</scope>
    <source>
        <strain evidence="8 9">NIT-SL11</strain>
    </source>
</reference>
<dbReference type="PROSITE" id="PS50885">
    <property type="entry name" value="HAMP"/>
    <property type="match status" value="1"/>
</dbReference>
<dbReference type="SMART" id="SM00304">
    <property type="entry name" value="HAMP"/>
    <property type="match status" value="1"/>
</dbReference>
<dbReference type="EMBL" id="AP027151">
    <property type="protein sequence ID" value="BDV43804.1"/>
    <property type="molecule type" value="Genomic_DNA"/>
</dbReference>
<dbReference type="CDD" id="cd06225">
    <property type="entry name" value="HAMP"/>
    <property type="match status" value="1"/>
</dbReference>
<evidence type="ECO:0000256" key="4">
    <source>
        <dbReference type="SAM" id="Coils"/>
    </source>
</evidence>
<dbReference type="InterPro" id="IPR004090">
    <property type="entry name" value="Chemotax_Me-accpt_rcpt"/>
</dbReference>
<dbReference type="PANTHER" id="PTHR43531:SF11">
    <property type="entry name" value="METHYL-ACCEPTING CHEMOTAXIS PROTEIN 3"/>
    <property type="match status" value="1"/>
</dbReference>
<evidence type="ECO:0000256" key="3">
    <source>
        <dbReference type="PROSITE-ProRule" id="PRU00284"/>
    </source>
</evidence>
<feature type="transmembrane region" description="Helical" evidence="5">
    <location>
        <begin position="209"/>
        <end position="231"/>
    </location>
</feature>
<keyword evidence="9" id="KW-1185">Reference proteome</keyword>
<evidence type="ECO:0000256" key="1">
    <source>
        <dbReference type="ARBA" id="ARBA00022500"/>
    </source>
</evidence>
<dbReference type="Pfam" id="PF00015">
    <property type="entry name" value="MCPsignal"/>
    <property type="match status" value="1"/>
</dbReference>
<feature type="coiled-coil region" evidence="4">
    <location>
        <begin position="704"/>
        <end position="731"/>
    </location>
</feature>
<dbReference type="SMART" id="SM00283">
    <property type="entry name" value="MA"/>
    <property type="match status" value="1"/>
</dbReference>
<evidence type="ECO:0000256" key="2">
    <source>
        <dbReference type="ARBA" id="ARBA00029447"/>
    </source>
</evidence>
<dbReference type="Pfam" id="PF12729">
    <property type="entry name" value="4HB_MCP_1"/>
    <property type="match status" value="1"/>
</dbReference>
<feature type="transmembrane region" description="Helical" evidence="5">
    <location>
        <begin position="17"/>
        <end position="36"/>
    </location>
</feature>
<comment type="similarity">
    <text evidence="2">Belongs to the methyl-accepting chemotaxis (MCP) protein family.</text>
</comment>
<evidence type="ECO:0000313" key="8">
    <source>
        <dbReference type="EMBL" id="BDV43804.1"/>
    </source>
</evidence>
<keyword evidence="1" id="KW-0145">Chemotaxis</keyword>
<organism evidence="8 9">
    <name type="scientific">Geotalea uraniireducens</name>
    <dbReference type="NCBI Taxonomy" id="351604"/>
    <lineage>
        <taxon>Bacteria</taxon>
        <taxon>Pseudomonadati</taxon>
        <taxon>Thermodesulfobacteriota</taxon>
        <taxon>Desulfuromonadia</taxon>
        <taxon>Geobacterales</taxon>
        <taxon>Geobacteraceae</taxon>
        <taxon>Geotalea</taxon>
    </lineage>
</organism>
<dbReference type="InterPro" id="IPR004089">
    <property type="entry name" value="MCPsignal_dom"/>
</dbReference>
<protein>
    <submittedName>
        <fullName evidence="8">Methyl-accepting chemotaxis protein</fullName>
    </submittedName>
</protein>
<gene>
    <name evidence="8" type="primary">mcp64H-2</name>
    <name evidence="8" type="ORF">GURASL_27270</name>
</gene>
<accession>A0ABN6VTY9</accession>
<feature type="domain" description="HAMP" evidence="7">
    <location>
        <begin position="233"/>
        <end position="285"/>
    </location>
</feature>
<feature type="domain" description="Methyl-accepting transducer" evidence="6">
    <location>
        <begin position="374"/>
        <end position="610"/>
    </location>
</feature>
<dbReference type="PRINTS" id="PR00260">
    <property type="entry name" value="CHEMTRNSDUCR"/>
</dbReference>
<keyword evidence="5" id="KW-0472">Membrane</keyword>
<evidence type="ECO:0000313" key="9">
    <source>
        <dbReference type="Proteomes" id="UP001317705"/>
    </source>
</evidence>
<evidence type="ECO:0000259" key="7">
    <source>
        <dbReference type="PROSITE" id="PS50885"/>
    </source>
</evidence>
<dbReference type="InterPro" id="IPR024478">
    <property type="entry name" value="HlyB_4HB_MCP"/>
</dbReference>
<evidence type="ECO:0000259" key="6">
    <source>
        <dbReference type="PROSITE" id="PS50111"/>
    </source>
</evidence>
<dbReference type="Gene3D" id="1.10.287.950">
    <property type="entry name" value="Methyl-accepting chemotaxis protein"/>
    <property type="match status" value="1"/>
</dbReference>
<dbReference type="Pfam" id="PF00672">
    <property type="entry name" value="HAMP"/>
    <property type="match status" value="1"/>
</dbReference>
<evidence type="ECO:0000256" key="5">
    <source>
        <dbReference type="SAM" id="Phobius"/>
    </source>
</evidence>
<name>A0ABN6VTY9_9BACT</name>
<dbReference type="Proteomes" id="UP001317705">
    <property type="component" value="Chromosome"/>
</dbReference>
<dbReference type="SUPFAM" id="SSF58104">
    <property type="entry name" value="Methyl-accepting chemotaxis protein (MCP) signaling domain"/>
    <property type="match status" value="3"/>
</dbReference>
<proteinExistence type="inferred from homology"/>
<dbReference type="Gene3D" id="6.10.340.10">
    <property type="match status" value="1"/>
</dbReference>
<dbReference type="PROSITE" id="PS50111">
    <property type="entry name" value="CHEMOTAXIS_TRANSDUC_2"/>
    <property type="match status" value="1"/>
</dbReference>
<dbReference type="PANTHER" id="PTHR43531">
    <property type="entry name" value="PROTEIN ICFG"/>
    <property type="match status" value="1"/>
</dbReference>
<sequence length="733" mass="78625">MPSEVVMLNDFKLGYKLIGSFAIMAIIVAVTGFIGIKSISMVTSRVTTMMQNRANQQKLALQLQAAERTSRVAILETLMSHLDAAGVKEHAAAYYKNQDIFRRYSRALLTGDQALGIQPAEKDSVMAEHAKALMETWGEYEKVAQRIIAYKTAVVSGQATPSNLEEERLVEELSGASDFVARDIDDLMETVKVMMQEVGKEAGQIRASVSITFIVVIIGAAVLAMLFGGIATRNIIGRVDRMIRATNLGAKGDLTVRVAIDSADELGNLSSDFNTMLEMLGELARKVNRSLIEVGQISANIFEASRRVMSAAEVQAGGVSLTSSAVTEINTSVKEVSHGVDSLSLSASETSSSILEMAASIEEVAMNVDSLSQAVEEVSSSVMEMAASIKQISSSVVSLMEVSTTTASSVAEMDSSIKQVEKNALETASISEEVRKDAELGKASVEATIAGINEIKRSSRITSEVIETLSGRANDIGAILSVIDEVAEQTNLLALNAAIIAAQAGEHGKGFAVVADEIKELAERTSSSTREIAQLIKGVQDETARAVEAIDLAEKSIADGETLSHESGEALNKIVIGVQQATAQVESIARATTEQAKGSHMIRDAMERVSDMIGQIAGATREQSKGSDMIMTAAERMKGLTSQVRTSTKEQSKVGNFIARSTENITDMILQIKRACDEQTRGSEQIIRAVENIQDSTSTNLGAAKMLDDSVSRLSRQLDVLQREMSSFKTEEE</sequence>
<dbReference type="InterPro" id="IPR051310">
    <property type="entry name" value="MCP_chemotaxis"/>
</dbReference>